<name>M1QBM6_9ZZZZ</name>
<evidence type="ECO:0000256" key="1">
    <source>
        <dbReference type="ARBA" id="ARBA00004442"/>
    </source>
</evidence>
<dbReference type="GO" id="GO:0015562">
    <property type="term" value="F:efflux transmembrane transporter activity"/>
    <property type="evidence" value="ECO:0007669"/>
    <property type="project" value="InterPro"/>
</dbReference>
<dbReference type="SUPFAM" id="SSF56954">
    <property type="entry name" value="Outer membrane efflux proteins (OEP)"/>
    <property type="match status" value="1"/>
</dbReference>
<dbReference type="EMBL" id="JX684090">
    <property type="protein sequence ID" value="AGF93393.1"/>
    <property type="molecule type" value="Genomic_DNA"/>
</dbReference>
<keyword evidence="2" id="KW-0813">Transport</keyword>
<evidence type="ECO:0000256" key="6">
    <source>
        <dbReference type="ARBA" id="ARBA00023237"/>
    </source>
</evidence>
<evidence type="ECO:0000256" key="5">
    <source>
        <dbReference type="ARBA" id="ARBA00023136"/>
    </source>
</evidence>
<keyword evidence="5 8" id="KW-0472">Membrane</keyword>
<accession>M1QBM6</accession>
<dbReference type="Gene3D" id="1.20.1600.10">
    <property type="entry name" value="Outer membrane efflux proteins (OEP)"/>
    <property type="match status" value="1"/>
</dbReference>
<reference evidence="9" key="1">
    <citation type="journal article" date="2013" name="Syst. Appl. Microbiol.">
        <title>New insights into the archaeal diversity of a hypersaline microbial mat obtained by a metagenomic approach.</title>
        <authorList>
            <person name="Lopez-Lopez A."/>
            <person name="Richter M."/>
            <person name="Pena A."/>
            <person name="Tamames J."/>
            <person name="Rossello-Mora R."/>
        </authorList>
    </citation>
    <scope>NUCLEOTIDE SEQUENCE</scope>
</reference>
<dbReference type="AlphaFoldDB" id="M1QBM6"/>
<keyword evidence="7" id="KW-0175">Coiled coil</keyword>
<evidence type="ECO:0000256" key="3">
    <source>
        <dbReference type="ARBA" id="ARBA00022452"/>
    </source>
</evidence>
<keyword evidence="6" id="KW-0998">Cell outer membrane</keyword>
<evidence type="ECO:0000256" key="2">
    <source>
        <dbReference type="ARBA" id="ARBA00022448"/>
    </source>
</evidence>
<evidence type="ECO:0000256" key="4">
    <source>
        <dbReference type="ARBA" id="ARBA00022692"/>
    </source>
</evidence>
<organism evidence="9">
    <name type="scientific">uncultured organism</name>
    <dbReference type="NCBI Taxonomy" id="155900"/>
    <lineage>
        <taxon>unclassified sequences</taxon>
        <taxon>environmental samples</taxon>
    </lineage>
</organism>
<sequence length="491" mass="56511">MDFKLTGRFVNFFDLNKLTGRFSHNYNIIISIEIRRKKSKVNKKFFILVLVILMVFTGLNKTAAENLSFEEVLELGLKNNIQIKNSKLDYEIAEKDYEIARRNLFPQISLESSYTRMEEGPTTSIPIYMFQSKKREKLVPIDTITREGPQGNYSTSISINQPLYAGGRIRLGVDQAEQGKELTKIQSEQKESEILFQIIQSFYNLLMAEDRVQIEKDALELVQEHKRIARSSFEAGTAIKTDVLKAEIEESKARQRLLEAQNQLSLARERLGNLIGIEEQFSISPPQQEPELELEFKNLLEQALNNRPEFQSLQMNQKLTKTKLELEEKSFYPSFYLNGNYSQQGSDFSPGEGSWTLTISGSMSLYQGGKSSRKQSKIKKQLQQLKQQQSSLKQNIKLEVRQKIMAIEENKQNIKVQNLNLTKAQENLELENKRFKTGVGKSVEVLNAQTTLKQTRISASQAELKYEQSLYELLQKIGKLTDYVEEVVDNE</sequence>
<dbReference type="Pfam" id="PF02321">
    <property type="entry name" value="OEP"/>
    <property type="match status" value="2"/>
</dbReference>
<dbReference type="GO" id="GO:1990281">
    <property type="term" value="C:efflux pump complex"/>
    <property type="evidence" value="ECO:0007669"/>
    <property type="project" value="TreeGrafter"/>
</dbReference>
<feature type="coiled-coil region" evidence="7">
    <location>
        <begin position="241"/>
        <end position="270"/>
    </location>
</feature>
<feature type="transmembrane region" description="Helical" evidence="8">
    <location>
        <begin position="45"/>
        <end position="63"/>
    </location>
</feature>
<evidence type="ECO:0000256" key="8">
    <source>
        <dbReference type="SAM" id="Phobius"/>
    </source>
</evidence>
<dbReference type="GO" id="GO:0015288">
    <property type="term" value="F:porin activity"/>
    <property type="evidence" value="ECO:0007669"/>
    <property type="project" value="TreeGrafter"/>
</dbReference>
<feature type="coiled-coil region" evidence="7">
    <location>
        <begin position="375"/>
        <end position="434"/>
    </location>
</feature>
<keyword evidence="4 8" id="KW-0812">Transmembrane</keyword>
<dbReference type="InterPro" id="IPR051906">
    <property type="entry name" value="TolC-like"/>
</dbReference>
<evidence type="ECO:0000313" key="9">
    <source>
        <dbReference type="EMBL" id="AGF93393.1"/>
    </source>
</evidence>
<gene>
    <name evidence="9" type="ORF">FLSS-24_0024</name>
</gene>
<proteinExistence type="predicted"/>
<evidence type="ECO:0000256" key="7">
    <source>
        <dbReference type="SAM" id="Coils"/>
    </source>
</evidence>
<dbReference type="PANTHER" id="PTHR30026:SF20">
    <property type="entry name" value="OUTER MEMBRANE PROTEIN TOLC"/>
    <property type="match status" value="1"/>
</dbReference>
<dbReference type="PANTHER" id="PTHR30026">
    <property type="entry name" value="OUTER MEMBRANE PROTEIN TOLC"/>
    <property type="match status" value="1"/>
</dbReference>
<keyword evidence="3" id="KW-1134">Transmembrane beta strand</keyword>
<comment type="subcellular location">
    <subcellularLocation>
        <location evidence="1">Cell outer membrane</location>
    </subcellularLocation>
</comment>
<dbReference type="InterPro" id="IPR003423">
    <property type="entry name" value="OMP_efflux"/>
</dbReference>
<keyword evidence="8" id="KW-1133">Transmembrane helix</keyword>
<protein>
    <submittedName>
        <fullName evidence="9">Outer membrane efflux protein</fullName>
    </submittedName>
</protein>